<evidence type="ECO:0000256" key="2">
    <source>
        <dbReference type="ARBA" id="ARBA00004065"/>
    </source>
</evidence>
<dbReference type="PROSITE" id="PS51975">
    <property type="entry name" value="RNASE_H_2"/>
    <property type="match status" value="1"/>
</dbReference>
<evidence type="ECO:0000256" key="6">
    <source>
        <dbReference type="ARBA" id="ARBA00019179"/>
    </source>
</evidence>
<dbReference type="PANTHER" id="PTHR10954:SF23">
    <property type="entry name" value="RIBONUCLEASE"/>
    <property type="match status" value="1"/>
</dbReference>
<dbReference type="GO" id="GO:0003723">
    <property type="term" value="F:RNA binding"/>
    <property type="evidence" value="ECO:0007669"/>
    <property type="project" value="InterPro"/>
</dbReference>
<dbReference type="GO" id="GO:0006298">
    <property type="term" value="P:mismatch repair"/>
    <property type="evidence" value="ECO:0007669"/>
    <property type="project" value="TreeGrafter"/>
</dbReference>
<reference evidence="14" key="1">
    <citation type="submission" date="2016-10" db="EMBL/GenBank/DDBJ databases">
        <authorList>
            <person name="de Groot N.N."/>
        </authorList>
    </citation>
    <scope>NUCLEOTIDE SEQUENCE</scope>
</reference>
<dbReference type="GO" id="GO:0005737">
    <property type="term" value="C:cytoplasm"/>
    <property type="evidence" value="ECO:0007669"/>
    <property type="project" value="UniProtKB-SubCell"/>
</dbReference>
<evidence type="ECO:0000256" key="5">
    <source>
        <dbReference type="ARBA" id="ARBA00012180"/>
    </source>
</evidence>
<evidence type="ECO:0000256" key="12">
    <source>
        <dbReference type="ARBA" id="ARBA00023211"/>
    </source>
</evidence>
<dbReference type="EC" id="3.1.26.4" evidence="5"/>
<evidence type="ECO:0000256" key="8">
    <source>
        <dbReference type="ARBA" id="ARBA00022722"/>
    </source>
</evidence>
<keyword evidence="12" id="KW-0464">Manganese</keyword>
<dbReference type="Gene3D" id="3.30.420.10">
    <property type="entry name" value="Ribonuclease H-like superfamily/Ribonuclease H"/>
    <property type="match status" value="1"/>
</dbReference>
<evidence type="ECO:0000256" key="9">
    <source>
        <dbReference type="ARBA" id="ARBA00022723"/>
    </source>
</evidence>
<accession>A0A1W1EKX2</accession>
<keyword evidence="7" id="KW-0963">Cytoplasm</keyword>
<name>A0A1W1EKX2_9ZZZZ</name>
<evidence type="ECO:0000256" key="10">
    <source>
        <dbReference type="ARBA" id="ARBA00022759"/>
    </source>
</evidence>
<dbReference type="GO" id="GO:0043137">
    <property type="term" value="P:DNA replication, removal of RNA primer"/>
    <property type="evidence" value="ECO:0007669"/>
    <property type="project" value="TreeGrafter"/>
</dbReference>
<dbReference type="GO" id="GO:0046872">
    <property type="term" value="F:metal ion binding"/>
    <property type="evidence" value="ECO:0007669"/>
    <property type="project" value="UniProtKB-KW"/>
</dbReference>
<dbReference type="GO" id="GO:0004523">
    <property type="term" value="F:RNA-DNA hybrid ribonuclease activity"/>
    <property type="evidence" value="ECO:0007669"/>
    <property type="project" value="UniProtKB-EC"/>
</dbReference>
<keyword evidence="11 14" id="KW-0378">Hydrolase</keyword>
<dbReference type="InterPro" id="IPR024567">
    <property type="entry name" value="RNase_HII/HIII_dom"/>
</dbReference>
<protein>
    <recommendedName>
        <fullName evidence="6">Ribonuclease HII</fullName>
        <ecNumber evidence="5">3.1.26.4</ecNumber>
    </recommendedName>
</protein>
<evidence type="ECO:0000313" key="14">
    <source>
        <dbReference type="EMBL" id="SHO81432.1"/>
    </source>
</evidence>
<gene>
    <name evidence="14" type="ORF">MNB_SV-15-735</name>
</gene>
<dbReference type="CDD" id="cd07182">
    <property type="entry name" value="RNase_HII_bacteria_HII_like"/>
    <property type="match status" value="1"/>
</dbReference>
<evidence type="ECO:0000256" key="7">
    <source>
        <dbReference type="ARBA" id="ARBA00022490"/>
    </source>
</evidence>
<evidence type="ECO:0000256" key="11">
    <source>
        <dbReference type="ARBA" id="ARBA00022801"/>
    </source>
</evidence>
<dbReference type="InterPro" id="IPR022898">
    <property type="entry name" value="RNase_HII"/>
</dbReference>
<dbReference type="AlphaFoldDB" id="A0A1W1EKX2"/>
<evidence type="ECO:0000256" key="4">
    <source>
        <dbReference type="ARBA" id="ARBA00007383"/>
    </source>
</evidence>
<dbReference type="InterPro" id="IPR001352">
    <property type="entry name" value="RNase_HII/HIII"/>
</dbReference>
<comment type="function">
    <text evidence="2">Endonuclease that specifically degrades the RNA of RNA-DNA hybrids.</text>
</comment>
<comment type="similarity">
    <text evidence="4">Belongs to the RNase HII family.</text>
</comment>
<evidence type="ECO:0000256" key="3">
    <source>
        <dbReference type="ARBA" id="ARBA00004496"/>
    </source>
</evidence>
<keyword evidence="8" id="KW-0540">Nuclease</keyword>
<proteinExistence type="inferred from homology"/>
<organism evidence="14">
    <name type="scientific">hydrothermal vent metagenome</name>
    <dbReference type="NCBI Taxonomy" id="652676"/>
    <lineage>
        <taxon>unclassified sequences</taxon>
        <taxon>metagenomes</taxon>
        <taxon>ecological metagenomes</taxon>
    </lineage>
</organism>
<dbReference type="GO" id="GO:0032299">
    <property type="term" value="C:ribonuclease H2 complex"/>
    <property type="evidence" value="ECO:0007669"/>
    <property type="project" value="TreeGrafter"/>
</dbReference>
<keyword evidence="10" id="KW-0255">Endonuclease</keyword>
<evidence type="ECO:0000256" key="1">
    <source>
        <dbReference type="ARBA" id="ARBA00000077"/>
    </source>
</evidence>
<dbReference type="InterPro" id="IPR012337">
    <property type="entry name" value="RNaseH-like_sf"/>
</dbReference>
<dbReference type="InterPro" id="IPR036397">
    <property type="entry name" value="RNaseH_sf"/>
</dbReference>
<evidence type="ECO:0000259" key="13">
    <source>
        <dbReference type="PROSITE" id="PS51975"/>
    </source>
</evidence>
<sequence length="178" mass="19778">MLCGIDEAGRGCIAGDMVVAGVVLTNKIDGLMDSKKLSEKRREELYDKIIENSNYHLVSFTPQDIDSKGLSKSISQALNEIKEYFSNCDIIFDGNSSFGVDGIDTMVKADSKIAEVSAASILAKVTRDRKINQDALIYPKYSFQKHKGYGTKAHIQAIKEYGYTPIHRRSYNIKGLSK</sequence>
<dbReference type="PANTHER" id="PTHR10954">
    <property type="entry name" value="RIBONUCLEASE H2 SUBUNIT A"/>
    <property type="match status" value="1"/>
</dbReference>
<dbReference type="Pfam" id="PF01351">
    <property type="entry name" value="RNase_HII"/>
    <property type="match status" value="1"/>
</dbReference>
<dbReference type="SUPFAM" id="SSF53098">
    <property type="entry name" value="Ribonuclease H-like"/>
    <property type="match status" value="1"/>
</dbReference>
<dbReference type="NCBIfam" id="NF000595">
    <property type="entry name" value="PRK00015.1-3"/>
    <property type="match status" value="1"/>
</dbReference>
<comment type="subcellular location">
    <subcellularLocation>
        <location evidence="3">Cytoplasm</location>
    </subcellularLocation>
</comment>
<comment type="catalytic activity">
    <reaction evidence="1">
        <text>Endonucleolytic cleavage to 5'-phosphomonoester.</text>
        <dbReference type="EC" id="3.1.26.4"/>
    </reaction>
</comment>
<dbReference type="EMBL" id="FRYL01000039">
    <property type="protein sequence ID" value="SHO81432.1"/>
    <property type="molecule type" value="Genomic_DNA"/>
</dbReference>
<keyword evidence="9" id="KW-0479">Metal-binding</keyword>
<feature type="domain" description="RNase H type-2" evidence="13">
    <location>
        <begin position="1"/>
        <end position="178"/>
    </location>
</feature>